<name>A0AA38I4U2_9CUCU</name>
<evidence type="ECO:0000313" key="3">
    <source>
        <dbReference type="Proteomes" id="UP001168821"/>
    </source>
</evidence>
<keyword evidence="1" id="KW-0732">Signal</keyword>
<proteinExistence type="predicted"/>
<organism evidence="2 3">
    <name type="scientific">Zophobas morio</name>
    <dbReference type="NCBI Taxonomy" id="2755281"/>
    <lineage>
        <taxon>Eukaryota</taxon>
        <taxon>Metazoa</taxon>
        <taxon>Ecdysozoa</taxon>
        <taxon>Arthropoda</taxon>
        <taxon>Hexapoda</taxon>
        <taxon>Insecta</taxon>
        <taxon>Pterygota</taxon>
        <taxon>Neoptera</taxon>
        <taxon>Endopterygota</taxon>
        <taxon>Coleoptera</taxon>
        <taxon>Polyphaga</taxon>
        <taxon>Cucujiformia</taxon>
        <taxon>Tenebrionidae</taxon>
        <taxon>Zophobas</taxon>
    </lineage>
</organism>
<accession>A0AA38I4U2</accession>
<comment type="caution">
    <text evidence="2">The sequence shown here is derived from an EMBL/GenBank/DDBJ whole genome shotgun (WGS) entry which is preliminary data.</text>
</comment>
<dbReference type="PANTHER" id="PTHR12496">
    <property type="entry name" value="CGI-41 METHYLTRANSFERASE"/>
    <property type="match status" value="1"/>
</dbReference>
<feature type="signal peptide" evidence="1">
    <location>
        <begin position="1"/>
        <end position="23"/>
    </location>
</feature>
<evidence type="ECO:0000256" key="1">
    <source>
        <dbReference type="SAM" id="SignalP"/>
    </source>
</evidence>
<keyword evidence="3" id="KW-1185">Reference proteome</keyword>
<dbReference type="Proteomes" id="UP001168821">
    <property type="component" value="Unassembled WGS sequence"/>
</dbReference>
<evidence type="ECO:0000313" key="2">
    <source>
        <dbReference type="EMBL" id="KAJ3649185.1"/>
    </source>
</evidence>
<feature type="chain" id="PRO_5041367034" evidence="1">
    <location>
        <begin position="24"/>
        <end position="245"/>
    </location>
</feature>
<dbReference type="AlphaFoldDB" id="A0AA38I4U2"/>
<dbReference type="InterPro" id="IPR052220">
    <property type="entry name" value="METTL25"/>
</dbReference>
<gene>
    <name evidence="2" type="ORF">Zmor_020940</name>
</gene>
<dbReference type="PANTHER" id="PTHR12496:SF0">
    <property type="entry name" value="METHYLTRANSFERASE DOMAIN-CONTAINING PROTEIN"/>
    <property type="match status" value="1"/>
</dbReference>
<sequence length="245" mass="27727">MHARKVIVVLVYILTVLVSLAVAKRYSSEKRVQNLSTFKTMMRYGRAGPTSNQKENKVNIHPRADAFFLGPRYGKRSSWSPNASLVYPVSSTPLCGLDEDLSCAYTGISDLYRCTPRISMLFLSENYQVRRLKRKSGKLKQADGHTEPFETYLAALKHTHALIGGEITDHQFLDKMREKWTQHKRDAHLVEALAAFQAAMQSICENVVLLDRVMFLKERGIECFVVKVTDQGISPRCHALVAVKP</sequence>
<dbReference type="EMBL" id="JALNTZ010000006">
    <property type="protein sequence ID" value="KAJ3649185.1"/>
    <property type="molecule type" value="Genomic_DNA"/>
</dbReference>
<reference evidence="2" key="1">
    <citation type="journal article" date="2023" name="G3 (Bethesda)">
        <title>Whole genome assemblies of Zophobas morio and Tenebrio molitor.</title>
        <authorList>
            <person name="Kaur S."/>
            <person name="Stinson S.A."/>
            <person name="diCenzo G.C."/>
        </authorList>
    </citation>
    <scope>NUCLEOTIDE SEQUENCE</scope>
    <source>
        <strain evidence="2">QUZm001</strain>
    </source>
</reference>
<protein>
    <submittedName>
        <fullName evidence="2">Uncharacterized protein</fullName>
    </submittedName>
</protein>